<dbReference type="PANTHER" id="PTHR42718:SF47">
    <property type="entry name" value="METHYL VIOLOGEN RESISTANCE PROTEIN SMVA"/>
    <property type="match status" value="1"/>
</dbReference>
<dbReference type="Pfam" id="PF07690">
    <property type="entry name" value="MFS_1"/>
    <property type="match status" value="1"/>
</dbReference>
<feature type="transmembrane region" description="Helical" evidence="8">
    <location>
        <begin position="241"/>
        <end position="258"/>
    </location>
</feature>
<gene>
    <name evidence="10" type="ORF">NX794_23190</name>
</gene>
<feature type="transmembrane region" description="Helical" evidence="8">
    <location>
        <begin position="178"/>
        <end position="200"/>
    </location>
</feature>
<keyword evidence="5 8" id="KW-1133">Transmembrane helix</keyword>
<evidence type="ECO:0000256" key="6">
    <source>
        <dbReference type="ARBA" id="ARBA00023136"/>
    </source>
</evidence>
<proteinExistence type="predicted"/>
<name>A0ABT2B7Q5_9ACTN</name>
<feature type="transmembrane region" description="Helical" evidence="8">
    <location>
        <begin position="63"/>
        <end position="83"/>
    </location>
</feature>
<dbReference type="Proteomes" id="UP001205612">
    <property type="component" value="Unassembled WGS sequence"/>
</dbReference>
<organism evidence="10 11">
    <name type="scientific">Streptomyces pyxinicus</name>
    <dbReference type="NCBI Taxonomy" id="2970331"/>
    <lineage>
        <taxon>Bacteria</taxon>
        <taxon>Bacillati</taxon>
        <taxon>Actinomycetota</taxon>
        <taxon>Actinomycetes</taxon>
        <taxon>Kitasatosporales</taxon>
        <taxon>Streptomycetaceae</taxon>
        <taxon>Streptomyces</taxon>
    </lineage>
</organism>
<keyword evidence="4 8" id="KW-0812">Transmembrane</keyword>
<evidence type="ECO:0000313" key="11">
    <source>
        <dbReference type="Proteomes" id="UP001205612"/>
    </source>
</evidence>
<feature type="transmembrane region" description="Helical" evidence="8">
    <location>
        <begin position="92"/>
        <end position="110"/>
    </location>
</feature>
<feature type="transmembrane region" description="Helical" evidence="8">
    <location>
        <begin position="344"/>
        <end position="364"/>
    </location>
</feature>
<dbReference type="InterPro" id="IPR036259">
    <property type="entry name" value="MFS_trans_sf"/>
</dbReference>
<dbReference type="InterPro" id="IPR011701">
    <property type="entry name" value="MFS"/>
</dbReference>
<feature type="transmembrane region" description="Helical" evidence="8">
    <location>
        <begin position="482"/>
        <end position="501"/>
    </location>
</feature>
<dbReference type="RefSeq" id="WP_258780688.1">
    <property type="nucleotide sequence ID" value="NZ_JANUGP010000019.1"/>
</dbReference>
<feature type="transmembrane region" description="Helical" evidence="8">
    <location>
        <begin position="279"/>
        <end position="304"/>
    </location>
</feature>
<feature type="transmembrane region" description="Helical" evidence="8">
    <location>
        <begin position="212"/>
        <end position="229"/>
    </location>
</feature>
<comment type="subcellular location">
    <subcellularLocation>
        <location evidence="1">Cell membrane</location>
        <topology evidence="1">Multi-pass membrane protein</topology>
    </subcellularLocation>
</comment>
<dbReference type="SUPFAM" id="SSF103473">
    <property type="entry name" value="MFS general substrate transporter"/>
    <property type="match status" value="1"/>
</dbReference>
<evidence type="ECO:0000256" key="1">
    <source>
        <dbReference type="ARBA" id="ARBA00004651"/>
    </source>
</evidence>
<dbReference type="Gene3D" id="1.20.1250.20">
    <property type="entry name" value="MFS general substrate transporter like domains"/>
    <property type="match status" value="1"/>
</dbReference>
<feature type="domain" description="Major facilitator superfamily (MFS) profile" evidence="9">
    <location>
        <begin position="26"/>
        <end position="505"/>
    </location>
</feature>
<feature type="transmembrane region" description="Helical" evidence="8">
    <location>
        <begin position="316"/>
        <end position="337"/>
    </location>
</feature>
<reference evidence="10 11" key="1">
    <citation type="submission" date="2022-08" db="EMBL/GenBank/DDBJ databases">
        <authorList>
            <person name="Somphong A."/>
            <person name="Phongsopitanun W."/>
        </authorList>
    </citation>
    <scope>NUCLEOTIDE SEQUENCE [LARGE SCALE GENOMIC DNA]</scope>
    <source>
        <strain evidence="10 11">LP11</strain>
    </source>
</reference>
<protein>
    <submittedName>
        <fullName evidence="10">MFS transporter</fullName>
    </submittedName>
</protein>
<feature type="transmembrane region" description="Helical" evidence="8">
    <location>
        <begin position="27"/>
        <end position="51"/>
    </location>
</feature>
<feature type="transmembrane region" description="Helical" evidence="8">
    <location>
        <begin position="116"/>
        <end position="139"/>
    </location>
</feature>
<keyword evidence="2" id="KW-0813">Transport</keyword>
<keyword evidence="3" id="KW-1003">Cell membrane</keyword>
<evidence type="ECO:0000256" key="4">
    <source>
        <dbReference type="ARBA" id="ARBA00022692"/>
    </source>
</evidence>
<evidence type="ECO:0000256" key="7">
    <source>
        <dbReference type="ARBA" id="ARBA00023251"/>
    </source>
</evidence>
<evidence type="ECO:0000259" key="9">
    <source>
        <dbReference type="PROSITE" id="PS50850"/>
    </source>
</evidence>
<feature type="transmembrane region" description="Helical" evidence="8">
    <location>
        <begin position="151"/>
        <end position="172"/>
    </location>
</feature>
<keyword evidence="11" id="KW-1185">Reference proteome</keyword>
<dbReference type="InterPro" id="IPR020846">
    <property type="entry name" value="MFS_dom"/>
</dbReference>
<dbReference type="EMBL" id="JANUGP010000019">
    <property type="protein sequence ID" value="MCS0604095.1"/>
    <property type="molecule type" value="Genomic_DNA"/>
</dbReference>
<dbReference type="CDD" id="cd17321">
    <property type="entry name" value="MFS_MMR_MDR_like"/>
    <property type="match status" value="1"/>
</dbReference>
<evidence type="ECO:0000313" key="10">
    <source>
        <dbReference type="EMBL" id="MCS0604095.1"/>
    </source>
</evidence>
<keyword evidence="7" id="KW-0046">Antibiotic resistance</keyword>
<evidence type="ECO:0000256" key="2">
    <source>
        <dbReference type="ARBA" id="ARBA00022448"/>
    </source>
</evidence>
<evidence type="ECO:0000256" key="3">
    <source>
        <dbReference type="ARBA" id="ARBA00022475"/>
    </source>
</evidence>
<dbReference type="Gene3D" id="1.20.1720.10">
    <property type="entry name" value="Multidrug resistance protein D"/>
    <property type="match status" value="1"/>
</dbReference>
<accession>A0ABT2B7Q5</accession>
<comment type="caution">
    <text evidence="10">The sequence shown here is derived from an EMBL/GenBank/DDBJ whole genome shotgun (WGS) entry which is preliminary data.</text>
</comment>
<dbReference type="PROSITE" id="PS50850">
    <property type="entry name" value="MFS"/>
    <property type="match status" value="1"/>
</dbReference>
<evidence type="ECO:0000256" key="5">
    <source>
        <dbReference type="ARBA" id="ARBA00022989"/>
    </source>
</evidence>
<evidence type="ECO:0000256" key="8">
    <source>
        <dbReference type="SAM" id="Phobius"/>
    </source>
</evidence>
<dbReference type="PANTHER" id="PTHR42718">
    <property type="entry name" value="MAJOR FACILITATOR SUPERFAMILY MULTIDRUG TRANSPORTER MFSC"/>
    <property type="match status" value="1"/>
</dbReference>
<keyword evidence="6 8" id="KW-0472">Membrane</keyword>
<sequence length="505" mass="51825">MTNRTSTTPTAPPPSATRAGRRAWTALAVLMLPLLLVSMDVSVLYFATPAISADLHPSGTQQLWIYDIYGFVLAGLLMTMGALGDRVGRRRLLLFGAAAFGGASVLAAYADSAATLIAARAVLGIDGATLMPSTMALVRTMFTDPGQRAKAIGLWSGVMTAGIALGSVMSGLLVEHFWWGSVFLVNLPAMVLLLALGPFLLPESRNPEPGRFDWLSVPLSMAAVLPVIYGLKEIPSEGWHPLYVVSVTVGLLFAVLFAHRQRTGASPLIPPALLRGHGFAPALALNTVAALAMLGSAVFTTQYLQSVLGKSPLAAALWSLVPSVFIGFAGPLATLLVQRGAKRGHVVSGGFAAMAGGFSMLALIGTDSLWLVLAGAGVLACGMVTITSQLTDLALGSAPEDRAGTASSLLETGTEFGGALGMALLGSIGTAIYRHEMPDSAPAQARETLGGALATAARLPGRAGDTLLATAREAFTSGMRGAAIAGAALLALAAVGAALSLRKTD</sequence>